<dbReference type="PROSITE" id="PS51257">
    <property type="entry name" value="PROKAR_LIPOPROTEIN"/>
    <property type="match status" value="1"/>
</dbReference>
<reference evidence="1 2" key="1">
    <citation type="submission" date="2022-10" db="EMBL/GenBank/DDBJ databases">
        <title>Chitinophaga nivalis PC15 sp. nov., isolated from Pyeongchang county, South Korea.</title>
        <authorList>
            <person name="Trinh H.N."/>
        </authorList>
    </citation>
    <scope>NUCLEOTIDE SEQUENCE [LARGE SCALE GENOMIC DNA]</scope>
    <source>
        <strain evidence="1 2">PC14</strain>
    </source>
</reference>
<proteinExistence type="predicted"/>
<dbReference type="GO" id="GO:0008237">
    <property type="term" value="F:metallopeptidase activity"/>
    <property type="evidence" value="ECO:0007669"/>
    <property type="project" value="UniProtKB-KW"/>
</dbReference>
<keyword evidence="1" id="KW-0645">Protease</keyword>
<dbReference type="SUPFAM" id="SSF55486">
    <property type="entry name" value="Metalloproteases ('zincins'), catalytic domain"/>
    <property type="match status" value="1"/>
</dbReference>
<dbReference type="EMBL" id="JAPDNS010000002">
    <property type="protein sequence ID" value="MCW3486325.1"/>
    <property type="molecule type" value="Genomic_DNA"/>
</dbReference>
<dbReference type="RefSeq" id="WP_264733141.1">
    <property type="nucleotide sequence ID" value="NZ_JAPDNR010000001.1"/>
</dbReference>
<keyword evidence="1" id="KW-0378">Hydrolase</keyword>
<dbReference type="Pfam" id="PF12388">
    <property type="entry name" value="Peptidase_M57"/>
    <property type="match status" value="1"/>
</dbReference>
<gene>
    <name evidence="1" type="ORF">OL497_20655</name>
</gene>
<dbReference type="Gene3D" id="3.40.390.10">
    <property type="entry name" value="Collagenase (Catalytic Domain)"/>
    <property type="match status" value="1"/>
</dbReference>
<name>A0ABT3IRE2_9BACT</name>
<keyword evidence="2" id="KW-1185">Reference proteome</keyword>
<comment type="caution">
    <text evidence="1">The sequence shown here is derived from an EMBL/GenBank/DDBJ whole genome shotgun (WGS) entry which is preliminary data.</text>
</comment>
<accession>A0ABT3IRE2</accession>
<dbReference type="InterPro" id="IPR024079">
    <property type="entry name" value="MetalloPept_cat_dom_sf"/>
</dbReference>
<sequence length="264" mass="28111">MKMFKHSLVVCLCASALFVSCKKEEAAKESTPAVSKETLAQIKSLGFSDFNVQKIDGGYLVENDIFLGEQQLKTSPISTVLSIAKVEQYRTYNLVTGLPRTITIGVSGLNANFQSATQQMVNAYNALGLRLRFQYVGTSGADIVIYGSNLGGGVLGYSGFPSGGNPYPQVVMNTGGIFGTNVAFMRKVIQHEVGHCIGFRHTDWFNRGYSCGSGGAEPQNPEGAVQIPGTPSGADAGSWMLACTGANGSSFNGNDVTALRYLYQ</sequence>
<dbReference type="Proteomes" id="UP001207742">
    <property type="component" value="Unassembled WGS sequence"/>
</dbReference>
<dbReference type="InterPro" id="IPR024653">
    <property type="entry name" value="Peptidase_M10/M27/M57"/>
</dbReference>
<protein>
    <submittedName>
        <fullName evidence="1">Zinc-dependent metalloprotease</fullName>
    </submittedName>
</protein>
<organism evidence="1 2">
    <name type="scientific">Chitinophaga nivalis</name>
    <dbReference type="NCBI Taxonomy" id="2991709"/>
    <lineage>
        <taxon>Bacteria</taxon>
        <taxon>Pseudomonadati</taxon>
        <taxon>Bacteroidota</taxon>
        <taxon>Chitinophagia</taxon>
        <taxon>Chitinophagales</taxon>
        <taxon>Chitinophagaceae</taxon>
        <taxon>Chitinophaga</taxon>
    </lineage>
</organism>
<evidence type="ECO:0000313" key="2">
    <source>
        <dbReference type="Proteomes" id="UP001207742"/>
    </source>
</evidence>
<evidence type="ECO:0000313" key="1">
    <source>
        <dbReference type="EMBL" id="MCW3486325.1"/>
    </source>
</evidence>
<keyword evidence="1" id="KW-0482">Metalloprotease</keyword>